<gene>
    <name evidence="2" type="ORF">PSTG_00143</name>
</gene>
<dbReference type="AlphaFoldDB" id="A0A0L0W5S3"/>
<sequence length="95" mass="10073">MLAFKATFLLSVASGIQVVLGKNFGCGPDHPFGACQNTQHFGGGTNYATSNAQPIDVPNRVYGCDQVDKPYCCPQKVSNSETPVADMGCIPSKFN</sequence>
<evidence type="ECO:0008006" key="4">
    <source>
        <dbReference type="Google" id="ProtNLM"/>
    </source>
</evidence>
<dbReference type="EMBL" id="AJIL01000002">
    <property type="protein sequence ID" value="KNF06830.1"/>
    <property type="molecule type" value="Genomic_DNA"/>
</dbReference>
<accession>A0A0L0W5S3</accession>
<evidence type="ECO:0000313" key="2">
    <source>
        <dbReference type="EMBL" id="KNF06831.1"/>
    </source>
</evidence>
<protein>
    <recommendedName>
        <fullName evidence="4">Hydrophobin</fullName>
    </recommendedName>
</protein>
<feature type="signal peptide" evidence="1">
    <location>
        <begin position="1"/>
        <end position="21"/>
    </location>
</feature>
<proteinExistence type="predicted"/>
<reference evidence="3" key="2">
    <citation type="submission" date="2014-03" db="EMBL/GenBank/DDBJ databases">
        <title>The Genome Sequence of Puccinia striiformis f. sp. tritici PST-78.</title>
        <authorList>
            <consortium name="The Broad Institute Genome Sequencing Platform"/>
            <person name="Cuomo C."/>
            <person name="Hulbert S."/>
            <person name="Chen X."/>
            <person name="Walker B."/>
            <person name="Young S.K."/>
            <person name="Zeng Q."/>
            <person name="Gargeya S."/>
            <person name="Fitzgerald M."/>
            <person name="Haas B."/>
            <person name="Abouelleil A."/>
            <person name="Alvarado L."/>
            <person name="Arachchi H.M."/>
            <person name="Berlin A.M."/>
            <person name="Chapman S.B."/>
            <person name="Goldberg J."/>
            <person name="Griggs A."/>
            <person name="Gujja S."/>
            <person name="Hansen M."/>
            <person name="Howarth C."/>
            <person name="Imamovic A."/>
            <person name="Larimer J."/>
            <person name="McCowan C."/>
            <person name="Montmayeur A."/>
            <person name="Murphy C."/>
            <person name="Neiman D."/>
            <person name="Pearson M."/>
            <person name="Priest M."/>
            <person name="Roberts A."/>
            <person name="Saif S."/>
            <person name="Shea T."/>
            <person name="Sisk P."/>
            <person name="Sykes S."/>
            <person name="Wortman J."/>
            <person name="Nusbaum C."/>
            <person name="Birren B."/>
        </authorList>
    </citation>
    <scope>NUCLEOTIDE SEQUENCE [LARGE SCALE GENOMIC DNA]</scope>
    <source>
        <strain evidence="3">race PST-78</strain>
    </source>
</reference>
<dbReference type="Proteomes" id="UP000054564">
    <property type="component" value="Unassembled WGS sequence"/>
</dbReference>
<evidence type="ECO:0000313" key="3">
    <source>
        <dbReference type="Proteomes" id="UP000054564"/>
    </source>
</evidence>
<feature type="chain" id="PRO_5007416470" description="Hydrophobin" evidence="1">
    <location>
        <begin position="22"/>
        <end position="95"/>
    </location>
</feature>
<evidence type="ECO:0000256" key="1">
    <source>
        <dbReference type="SAM" id="SignalP"/>
    </source>
</evidence>
<dbReference type="EMBL" id="AJIL01000002">
    <property type="protein sequence ID" value="KNF06831.1"/>
    <property type="molecule type" value="Genomic_DNA"/>
</dbReference>
<name>A0A0L0W5S3_9BASI</name>
<keyword evidence="1" id="KW-0732">Signal</keyword>
<organism evidence="2 3">
    <name type="scientific">Puccinia striiformis f. sp. tritici PST-78</name>
    <dbReference type="NCBI Taxonomy" id="1165861"/>
    <lineage>
        <taxon>Eukaryota</taxon>
        <taxon>Fungi</taxon>
        <taxon>Dikarya</taxon>
        <taxon>Basidiomycota</taxon>
        <taxon>Pucciniomycotina</taxon>
        <taxon>Pucciniomycetes</taxon>
        <taxon>Pucciniales</taxon>
        <taxon>Pucciniaceae</taxon>
        <taxon>Puccinia</taxon>
    </lineage>
</organism>
<keyword evidence="3" id="KW-1185">Reference proteome</keyword>
<comment type="caution">
    <text evidence="2">The sequence shown here is derived from an EMBL/GenBank/DDBJ whole genome shotgun (WGS) entry which is preliminary data.</text>
</comment>
<reference evidence="2" key="1">
    <citation type="submission" date="2014-03" db="EMBL/GenBank/DDBJ databases">
        <title>Cloning and expression analysis of gamma-glutamylcysteines synthetase in perennial ryegrass.</title>
        <authorList>
            <person name="Wei S."/>
            <person name="Sun Z."/>
        </authorList>
    </citation>
    <scope>NUCLEOTIDE SEQUENCE</scope>
    <source>
        <strain evidence="2">Race PST-78</strain>
    </source>
</reference>